<reference evidence="1" key="1">
    <citation type="thesis" date="2020" institute="ProQuest LLC" country="789 East Eisenhower Parkway, Ann Arbor, MI, USA">
        <title>Comparative Genomics and Chromosome Evolution.</title>
        <authorList>
            <person name="Mudd A.B."/>
        </authorList>
    </citation>
    <scope>NUCLEOTIDE SEQUENCE</scope>
    <source>
        <strain evidence="1">237g6f4</strain>
        <tissue evidence="1">Blood</tissue>
    </source>
</reference>
<comment type="caution">
    <text evidence="1">The sequence shown here is derived from an EMBL/GenBank/DDBJ whole genome shotgun (WGS) entry which is preliminary data.</text>
</comment>
<protein>
    <submittedName>
        <fullName evidence="1">Uncharacterized protein</fullName>
    </submittedName>
</protein>
<organism evidence="1 2">
    <name type="scientific">Engystomops pustulosus</name>
    <name type="common">Tungara frog</name>
    <name type="synonym">Physalaemus pustulosus</name>
    <dbReference type="NCBI Taxonomy" id="76066"/>
    <lineage>
        <taxon>Eukaryota</taxon>
        <taxon>Metazoa</taxon>
        <taxon>Chordata</taxon>
        <taxon>Craniata</taxon>
        <taxon>Vertebrata</taxon>
        <taxon>Euteleostomi</taxon>
        <taxon>Amphibia</taxon>
        <taxon>Batrachia</taxon>
        <taxon>Anura</taxon>
        <taxon>Neobatrachia</taxon>
        <taxon>Hyloidea</taxon>
        <taxon>Leptodactylidae</taxon>
        <taxon>Leiuperinae</taxon>
        <taxon>Engystomops</taxon>
    </lineage>
</organism>
<dbReference type="Proteomes" id="UP000824782">
    <property type="component" value="Unassembled WGS sequence"/>
</dbReference>
<keyword evidence="2" id="KW-1185">Reference proteome</keyword>
<evidence type="ECO:0000313" key="1">
    <source>
        <dbReference type="EMBL" id="KAG8599259.1"/>
    </source>
</evidence>
<name>A0AAV7DNZ8_ENGPU</name>
<sequence>MRTRGCLASSKIYCLCRLEAKRSQNHLIRFQLNQRFALKKDKVISKAAQGMSLFSLTQSLKTTASVGWMILMVASIKLRII</sequence>
<dbReference type="EMBL" id="WNYA01000001">
    <property type="protein sequence ID" value="KAG8599259.1"/>
    <property type="molecule type" value="Genomic_DNA"/>
</dbReference>
<proteinExistence type="predicted"/>
<accession>A0AAV7DNZ8</accession>
<dbReference type="AlphaFoldDB" id="A0AAV7DNZ8"/>
<gene>
    <name evidence="1" type="ORF">GDO81_002968</name>
</gene>
<evidence type="ECO:0000313" key="2">
    <source>
        <dbReference type="Proteomes" id="UP000824782"/>
    </source>
</evidence>